<name>A0A834WD17_9FABA</name>
<dbReference type="SUPFAM" id="SSF55961">
    <property type="entry name" value="Bet v1-like"/>
    <property type="match status" value="1"/>
</dbReference>
<dbReference type="InterPro" id="IPR023393">
    <property type="entry name" value="START-like_dom_sf"/>
</dbReference>
<proteinExistence type="predicted"/>
<evidence type="ECO:0000313" key="2">
    <source>
        <dbReference type="EMBL" id="KAF7818062.1"/>
    </source>
</evidence>
<dbReference type="CDD" id="cd08866">
    <property type="entry name" value="SRPBCC_11"/>
    <property type="match status" value="1"/>
</dbReference>
<dbReference type="Proteomes" id="UP000634136">
    <property type="component" value="Unassembled WGS sequence"/>
</dbReference>
<keyword evidence="3" id="KW-1185">Reference proteome</keyword>
<gene>
    <name evidence="2" type="ORF">G2W53_023517</name>
</gene>
<organism evidence="2 3">
    <name type="scientific">Senna tora</name>
    <dbReference type="NCBI Taxonomy" id="362788"/>
    <lineage>
        <taxon>Eukaryota</taxon>
        <taxon>Viridiplantae</taxon>
        <taxon>Streptophyta</taxon>
        <taxon>Embryophyta</taxon>
        <taxon>Tracheophyta</taxon>
        <taxon>Spermatophyta</taxon>
        <taxon>Magnoliopsida</taxon>
        <taxon>eudicotyledons</taxon>
        <taxon>Gunneridae</taxon>
        <taxon>Pentapetalae</taxon>
        <taxon>rosids</taxon>
        <taxon>fabids</taxon>
        <taxon>Fabales</taxon>
        <taxon>Fabaceae</taxon>
        <taxon>Caesalpinioideae</taxon>
        <taxon>Cassia clade</taxon>
        <taxon>Senna</taxon>
    </lineage>
</organism>
<dbReference type="PANTHER" id="PTHR34060">
    <property type="entry name" value="POLYKETIDE CYCLASE / DEHYDRASE AND LIPID TRANSPORT PROTEIN"/>
    <property type="match status" value="1"/>
</dbReference>
<dbReference type="OrthoDB" id="5732at2759"/>
<accession>A0A834WD17</accession>
<protein>
    <submittedName>
        <fullName evidence="2">Polyketide cyclase/dehydrase and lipid transporter</fullName>
    </submittedName>
</protein>
<dbReference type="InterPro" id="IPR005031">
    <property type="entry name" value="COQ10_START"/>
</dbReference>
<evidence type="ECO:0000259" key="1">
    <source>
        <dbReference type="Pfam" id="PF03364"/>
    </source>
</evidence>
<dbReference type="PANTHER" id="PTHR34060:SF1">
    <property type="entry name" value="POLYKETIDE CYCLASE _ DEHYDRASE AND LIPID TRANSPORT PROTEIN"/>
    <property type="match status" value="1"/>
</dbReference>
<comment type="caution">
    <text evidence="2">The sequence shown here is derived from an EMBL/GenBank/DDBJ whole genome shotgun (WGS) entry which is preliminary data.</text>
</comment>
<dbReference type="Pfam" id="PF03364">
    <property type="entry name" value="Polyketide_cyc"/>
    <property type="match status" value="1"/>
</dbReference>
<feature type="domain" description="Coenzyme Q-binding protein COQ10 START" evidence="1">
    <location>
        <begin position="122"/>
        <end position="265"/>
    </location>
</feature>
<dbReference type="Gene3D" id="3.30.530.20">
    <property type="match status" value="1"/>
</dbReference>
<sequence length="283" mass="31556">MRVFPVSSQSYSALLFLQSSVSPSSSINLSLLFSEPSKSIAPPSLFISSSNSPSPKFRSFKLSPLVYCTPNSDSPILGDDDDDDDNYDFGVEESESIAEDGVYIEVKKLEKNSRRILSRIPIDAPLATVWNILTDYERLADFIPGLAVNQLLEKGDNYARLFQVGQQDLAFGLKFNAKGIVDCYEKELESLPSGMKRDIEFKMAEGDFQLFEGKWSILQSNDGSCEESEGQETKTTLSYIVDVKPKLWLPVRLIEGRLCSEIKTNLVSIRDEAQKATNRAVHA</sequence>
<evidence type="ECO:0000313" key="3">
    <source>
        <dbReference type="Proteomes" id="UP000634136"/>
    </source>
</evidence>
<reference evidence="2" key="1">
    <citation type="submission" date="2020-09" db="EMBL/GenBank/DDBJ databases">
        <title>Genome-Enabled Discovery of Anthraquinone Biosynthesis in Senna tora.</title>
        <authorList>
            <person name="Kang S.-H."/>
            <person name="Pandey R.P."/>
            <person name="Lee C.-M."/>
            <person name="Sim J.-S."/>
            <person name="Jeong J.-T."/>
            <person name="Choi B.-S."/>
            <person name="Jung M."/>
            <person name="Ginzburg D."/>
            <person name="Zhao K."/>
            <person name="Won S.Y."/>
            <person name="Oh T.-J."/>
            <person name="Yu Y."/>
            <person name="Kim N.-H."/>
            <person name="Lee O.R."/>
            <person name="Lee T.-H."/>
            <person name="Bashyal P."/>
            <person name="Kim T.-S."/>
            <person name="Lee W.-H."/>
            <person name="Kawkins C."/>
            <person name="Kim C.-K."/>
            <person name="Kim J.S."/>
            <person name="Ahn B.O."/>
            <person name="Rhee S.Y."/>
            <person name="Sohng J.K."/>
        </authorList>
    </citation>
    <scope>NUCLEOTIDE SEQUENCE</scope>
    <source>
        <tissue evidence="2">Leaf</tissue>
    </source>
</reference>
<dbReference type="AlphaFoldDB" id="A0A834WD17"/>
<dbReference type="EMBL" id="JAAIUW010000008">
    <property type="protein sequence ID" value="KAF7818062.1"/>
    <property type="molecule type" value="Genomic_DNA"/>
</dbReference>